<sequence length="86" mass="9718">MDTDNNLVDDDANINEAVTYYPVNVKIINGNQIDYCEIIPDHLLYNVGKLQEIELYLPSGLDQSEISQALTASLNRFVTMLRDLAE</sequence>
<organism evidence="1 2">
    <name type="scientific">Rhizophagus irregularis</name>
    <dbReference type="NCBI Taxonomy" id="588596"/>
    <lineage>
        <taxon>Eukaryota</taxon>
        <taxon>Fungi</taxon>
        <taxon>Fungi incertae sedis</taxon>
        <taxon>Mucoromycota</taxon>
        <taxon>Glomeromycotina</taxon>
        <taxon>Glomeromycetes</taxon>
        <taxon>Glomerales</taxon>
        <taxon>Glomeraceae</taxon>
        <taxon>Rhizophagus</taxon>
    </lineage>
</organism>
<evidence type="ECO:0000313" key="1">
    <source>
        <dbReference type="EMBL" id="PKY63478.1"/>
    </source>
</evidence>
<keyword evidence="2" id="KW-1185">Reference proteome</keyword>
<comment type="caution">
    <text evidence="1">The sequence shown here is derived from an EMBL/GenBank/DDBJ whole genome shotgun (WGS) entry which is preliminary data.</text>
</comment>
<dbReference type="AlphaFoldDB" id="A0A2I1HX75"/>
<protein>
    <submittedName>
        <fullName evidence="1">Uncharacterized protein</fullName>
    </submittedName>
</protein>
<accession>A0A2I1HX75</accession>
<dbReference type="Proteomes" id="UP000234323">
    <property type="component" value="Unassembled WGS sequence"/>
</dbReference>
<gene>
    <name evidence="1" type="ORF">RhiirA4_492553</name>
</gene>
<feature type="non-terminal residue" evidence="1">
    <location>
        <position position="86"/>
    </location>
</feature>
<dbReference type="EMBL" id="LLXI01010481">
    <property type="protein sequence ID" value="PKY63478.1"/>
    <property type="molecule type" value="Genomic_DNA"/>
</dbReference>
<reference evidence="1 2" key="1">
    <citation type="submission" date="2015-10" db="EMBL/GenBank/DDBJ databases">
        <title>Genome analyses suggest a sexual origin of heterokaryosis in a supposedly ancient asexual fungus.</title>
        <authorList>
            <person name="Ropars J."/>
            <person name="Sedzielewska K."/>
            <person name="Noel J."/>
            <person name="Charron P."/>
            <person name="Farinelli L."/>
            <person name="Marton T."/>
            <person name="Kruger M."/>
            <person name="Pelin A."/>
            <person name="Brachmann A."/>
            <person name="Corradi N."/>
        </authorList>
    </citation>
    <scope>NUCLEOTIDE SEQUENCE [LARGE SCALE GENOMIC DNA]</scope>
    <source>
        <strain evidence="1 2">A4</strain>
    </source>
</reference>
<proteinExistence type="predicted"/>
<name>A0A2I1HX75_9GLOM</name>
<evidence type="ECO:0000313" key="2">
    <source>
        <dbReference type="Proteomes" id="UP000234323"/>
    </source>
</evidence>